<proteinExistence type="predicted"/>
<name>A0A9D9GYI6_9BACT</name>
<dbReference type="PANTHER" id="PTHR43794:SF11">
    <property type="entry name" value="AMIDOHYDROLASE-RELATED DOMAIN-CONTAINING PROTEIN"/>
    <property type="match status" value="1"/>
</dbReference>
<dbReference type="InterPro" id="IPR050287">
    <property type="entry name" value="MTA/SAH_deaminase"/>
</dbReference>
<dbReference type="CDD" id="cd01298">
    <property type="entry name" value="ATZ_TRZ_like"/>
    <property type="match status" value="1"/>
</dbReference>
<evidence type="ECO:0000313" key="6">
    <source>
        <dbReference type="Proteomes" id="UP000823635"/>
    </source>
</evidence>
<sequence>MNRILIKNAILDGAEKNILIEGNLISRITPSGVEPDVPVTGNTRVVEAKNKVVIPGLVNMHTHSAMTLMRGIFEDASLDEWLSYIWKIEPRLDDELVYWGTRLACLEMIKSGTTTFNDQYWKIGTAVKAIGEMGLRSVNPYVFLDLNDTSKDEFLKEECMRIHEESASWNELNTFAIAIHAPYSVSEKLMLWASDYARKNSLLLHIHLSETRKEQQDSMKLHNLSPTRYLESLGILAPNVIAAHCVWMSDNDIELAAAHDIKIVHNINSNLKLASGYKFRYKEFRDAGLTVTLGTDGCASSNNLDMLEAMKTAALVQKAWREDPTVLPLDELMEIATVNGARALNIDSGVIAEGKLADMVLIDIDNYAFTPNYNFLANLVYSANSSCVDTVICNGNIVMEGRRVKDEELILENVRRIYGRLQKSR</sequence>
<dbReference type="EMBL" id="JADINB010000134">
    <property type="protein sequence ID" value="MBO8429484.1"/>
    <property type="molecule type" value="Genomic_DNA"/>
</dbReference>
<accession>A0A9D9GYI6</accession>
<keyword evidence="3" id="KW-0862">Zinc</keyword>
<protein>
    <submittedName>
        <fullName evidence="5">Amidohydrolase</fullName>
    </submittedName>
</protein>
<reference evidence="5" key="2">
    <citation type="journal article" date="2021" name="PeerJ">
        <title>Extensive microbial diversity within the chicken gut microbiome revealed by metagenomics and culture.</title>
        <authorList>
            <person name="Gilroy R."/>
            <person name="Ravi A."/>
            <person name="Getino M."/>
            <person name="Pursley I."/>
            <person name="Horton D.L."/>
            <person name="Alikhan N.F."/>
            <person name="Baker D."/>
            <person name="Gharbi K."/>
            <person name="Hall N."/>
            <person name="Watson M."/>
            <person name="Adriaenssens E.M."/>
            <person name="Foster-Nyarko E."/>
            <person name="Jarju S."/>
            <person name="Secka A."/>
            <person name="Antonio M."/>
            <person name="Oren A."/>
            <person name="Chaudhuri R.R."/>
            <person name="La Ragione R."/>
            <person name="Hildebrand F."/>
            <person name="Pallen M.J."/>
        </authorList>
    </citation>
    <scope>NUCLEOTIDE SEQUENCE</scope>
    <source>
        <strain evidence="5">15467</strain>
    </source>
</reference>
<keyword evidence="1" id="KW-0479">Metal-binding</keyword>
<dbReference type="Gene3D" id="3.20.20.140">
    <property type="entry name" value="Metal-dependent hydrolases"/>
    <property type="match status" value="1"/>
</dbReference>
<dbReference type="AlphaFoldDB" id="A0A9D9GYI6"/>
<organism evidence="5 6">
    <name type="scientific">Candidatus Egerieousia excrementavium</name>
    <dbReference type="NCBI Taxonomy" id="2840778"/>
    <lineage>
        <taxon>Bacteria</taxon>
        <taxon>Pseudomonadati</taxon>
        <taxon>Bacteroidota</taxon>
        <taxon>Bacteroidia</taxon>
        <taxon>Bacteroidales</taxon>
        <taxon>Candidatus Egerieousia</taxon>
    </lineage>
</organism>
<dbReference type="Proteomes" id="UP000823635">
    <property type="component" value="Unassembled WGS sequence"/>
</dbReference>
<dbReference type="PANTHER" id="PTHR43794">
    <property type="entry name" value="AMINOHYDROLASE SSNA-RELATED"/>
    <property type="match status" value="1"/>
</dbReference>
<dbReference type="InterPro" id="IPR032466">
    <property type="entry name" value="Metal_Hydrolase"/>
</dbReference>
<feature type="domain" description="Amidohydrolase-related" evidence="4">
    <location>
        <begin position="52"/>
        <end position="398"/>
    </location>
</feature>
<evidence type="ECO:0000256" key="2">
    <source>
        <dbReference type="ARBA" id="ARBA00022801"/>
    </source>
</evidence>
<dbReference type="InterPro" id="IPR011059">
    <property type="entry name" value="Metal-dep_hydrolase_composite"/>
</dbReference>
<keyword evidence="2" id="KW-0378">Hydrolase</keyword>
<evidence type="ECO:0000256" key="1">
    <source>
        <dbReference type="ARBA" id="ARBA00022723"/>
    </source>
</evidence>
<dbReference type="InterPro" id="IPR006680">
    <property type="entry name" value="Amidohydro-rel"/>
</dbReference>
<dbReference type="SUPFAM" id="SSF51338">
    <property type="entry name" value="Composite domain of metallo-dependent hydrolases"/>
    <property type="match status" value="1"/>
</dbReference>
<dbReference type="Gene3D" id="2.30.40.10">
    <property type="entry name" value="Urease, subunit C, domain 1"/>
    <property type="match status" value="1"/>
</dbReference>
<dbReference type="GO" id="GO:0019239">
    <property type="term" value="F:deaminase activity"/>
    <property type="evidence" value="ECO:0007669"/>
    <property type="project" value="UniProtKB-ARBA"/>
</dbReference>
<dbReference type="FunFam" id="3.20.20.140:FF:000014">
    <property type="entry name" value="5-methylthioadenosine/S-adenosylhomocysteine deaminase"/>
    <property type="match status" value="1"/>
</dbReference>
<evidence type="ECO:0000259" key="4">
    <source>
        <dbReference type="Pfam" id="PF01979"/>
    </source>
</evidence>
<dbReference type="SUPFAM" id="SSF51556">
    <property type="entry name" value="Metallo-dependent hydrolases"/>
    <property type="match status" value="1"/>
</dbReference>
<dbReference type="GO" id="GO:0046872">
    <property type="term" value="F:metal ion binding"/>
    <property type="evidence" value="ECO:0007669"/>
    <property type="project" value="UniProtKB-KW"/>
</dbReference>
<dbReference type="Pfam" id="PF01979">
    <property type="entry name" value="Amidohydro_1"/>
    <property type="match status" value="1"/>
</dbReference>
<evidence type="ECO:0000313" key="5">
    <source>
        <dbReference type="EMBL" id="MBO8429484.1"/>
    </source>
</evidence>
<gene>
    <name evidence="5" type="ORF">IAC68_06100</name>
</gene>
<reference evidence="5" key="1">
    <citation type="submission" date="2020-10" db="EMBL/GenBank/DDBJ databases">
        <authorList>
            <person name="Gilroy R."/>
        </authorList>
    </citation>
    <scope>NUCLEOTIDE SEQUENCE</scope>
    <source>
        <strain evidence="5">15467</strain>
    </source>
</reference>
<comment type="caution">
    <text evidence="5">The sequence shown here is derived from an EMBL/GenBank/DDBJ whole genome shotgun (WGS) entry which is preliminary data.</text>
</comment>
<dbReference type="GO" id="GO:0016814">
    <property type="term" value="F:hydrolase activity, acting on carbon-nitrogen (but not peptide) bonds, in cyclic amidines"/>
    <property type="evidence" value="ECO:0007669"/>
    <property type="project" value="UniProtKB-ARBA"/>
</dbReference>
<evidence type="ECO:0000256" key="3">
    <source>
        <dbReference type="ARBA" id="ARBA00022833"/>
    </source>
</evidence>